<name>A0ABQ4Q8F8_9BURK</name>
<evidence type="ECO:0000256" key="1">
    <source>
        <dbReference type="SAM" id="MobiDB-lite"/>
    </source>
</evidence>
<feature type="compositionally biased region" description="Basic and acidic residues" evidence="1">
    <location>
        <begin position="14"/>
        <end position="29"/>
    </location>
</feature>
<evidence type="ECO:0000313" key="3">
    <source>
        <dbReference type="Proteomes" id="UP000887222"/>
    </source>
</evidence>
<accession>A0ABQ4Q8F8</accession>
<sequence length="63" mass="6809">MDQDGVGAGLGGRFEQREAGGHAADDRSDFGPAFDLQAVWAIVAKPVNIERLLKVFCKFFPAD</sequence>
<organism evidence="2 3">
    <name type="scientific">Noviherbaspirillum aridicola</name>
    <dbReference type="NCBI Taxonomy" id="2849687"/>
    <lineage>
        <taxon>Bacteria</taxon>
        <taxon>Pseudomonadati</taxon>
        <taxon>Pseudomonadota</taxon>
        <taxon>Betaproteobacteria</taxon>
        <taxon>Burkholderiales</taxon>
        <taxon>Oxalobacteraceae</taxon>
        <taxon>Noviherbaspirillum</taxon>
    </lineage>
</organism>
<proteinExistence type="predicted"/>
<comment type="caution">
    <text evidence="2">The sequence shown here is derived from an EMBL/GenBank/DDBJ whole genome shotgun (WGS) entry which is preliminary data.</text>
</comment>
<feature type="region of interest" description="Disordered" evidence="1">
    <location>
        <begin position="1"/>
        <end position="30"/>
    </location>
</feature>
<feature type="compositionally biased region" description="Gly residues" evidence="1">
    <location>
        <begin position="1"/>
        <end position="12"/>
    </location>
</feature>
<protein>
    <submittedName>
        <fullName evidence="2">Uncharacterized protein</fullName>
    </submittedName>
</protein>
<gene>
    <name evidence="2" type="ORF">NCCP691_34970</name>
</gene>
<dbReference type="EMBL" id="BPMK01000017">
    <property type="protein sequence ID" value="GIZ53483.1"/>
    <property type="molecule type" value="Genomic_DNA"/>
</dbReference>
<keyword evidence="3" id="KW-1185">Reference proteome</keyword>
<evidence type="ECO:0000313" key="2">
    <source>
        <dbReference type="EMBL" id="GIZ53483.1"/>
    </source>
</evidence>
<dbReference type="Proteomes" id="UP000887222">
    <property type="component" value="Unassembled WGS sequence"/>
</dbReference>
<reference evidence="2 3" key="1">
    <citation type="journal article" date="2022" name="Int. J. Syst. Evol. Microbiol.">
        <title>Noviherbaspirillum aridicola sp. nov., isolated from an arid soil in Pakistan.</title>
        <authorList>
            <person name="Khan I.U."/>
            <person name="Saqib M."/>
            <person name="Amin A."/>
            <person name="Hussain F."/>
            <person name="Li L."/>
            <person name="Liu Y.H."/>
            <person name="Fang B.Z."/>
            <person name="Ahmed I."/>
            <person name="Li W.J."/>
        </authorList>
    </citation>
    <scope>NUCLEOTIDE SEQUENCE [LARGE SCALE GENOMIC DNA]</scope>
    <source>
        <strain evidence="2 3">NCCP-691</strain>
    </source>
</reference>